<sequence length="2076" mass="233353">MKREIKKTNSQQNQKPINKNFPNNNPKAKAGQSSSQNANGKEKVPSNKELKLKFFYSPVVKDLSEHFSKTKSVDSAGPSRKTSTPPSRGSSPQSIKREAVVLVRDRLSHKNFSNISRNSSYSSHDSDVEGFKKAINSYIPKPEGWKRSFSKRQWGRVGDDSLREQDLLPSPPRSHASNDRSVSSSKGLELQFGSFPEVAGKNGPNSSRRSLIDAERRNLHDAKQTASPDREKAVGGSLSSSESQFSSSYISEDSVVEDYFYNQRRRRVCLMKDEHIVLNREHGELIVELSELSLAKEIQLVNHLDSEGKWASKYIAEFVRDRLRKDRLKALRGSVLIGNRALAHFFSPAGVYLGKVALQEKVWFYFRTAGRSHGEYISCGDGKVSRLFIKTRFPTLQEVVAHDWAKGYSSLEHMTLYDPVFNRNVHAKKGYCWLPLFLKSKIPLSKYPQCPYVRLNHLRRLFGEVNLVKAGEYYHYSESGVKNPKLPNVLVGANPEGLNTEIVSMSAVNGNPLLSVALDSVVKKLTMRESSHFQNAVDDILEVALKSDLRERVDKRFKVDCSMTAEQLDLLRKMLKINNIEAGYGSPGAHPIFNAMRKFFNEMCARAYRGVLVSDIGGSILNCVVNKLTNTHVCAPNLDLKDAGRLSKACISLLNKVGDFKEFDENYLKFMTTISNLSVCNASVPNCKHRSSVITMVDVYDIHVEQLLQAMEVKGAVLARLFFMFPPEILAGAESVQYPETSLTVSKEGRDLVYFIGETGDSYVHSLDTLLSYITRSVVVSKTGNSYYIELNEQFGPYLDITVSLTRRREAQTLPRRLVPWTAGMTRITIPRMNEHGVVDKFSILVNRDFVRRSLSYAANVCNTTDDRTFEYVMSNLRSQTTMMVVGSKIVHTKVDLSNDVIVELPTVILNEAVSRRNRAVKMLKQANRGFLYKIFSTLYKGFSASVCWVLKKIFNCLPKCVVDACEDLFKTHYGLKDTDDEIVVNSSVESGPLDCENEYIEELLTISQALAGLNCKAGPMKLEEEINEIEEELEDNSFENLKNPINESKNERSGGLKGGGAINWYDFLLPNRPEAKPADSARAALWRLCRRLTRMVCNLDIVTPIRRLLTILLLALSKFINPDGKYGNVKRKDEERLDQTLKTMVGEILKRGLVKVGDLLKGFSHVACKPLVYVGQASTTLFTNACSALKEDAADRIRQLKHRIAKALKAADMAYPKDWIIEGKYLRFFNKYIRRFIPHAAFASVVVSAIVISKANKVFCKTLNTMFDKLKSKLENLKLVSTSTLCAIMFGMCFCKFVNLISVVSAVANPLTLALPVYVGAEFSSVVHDGLGGRNIFDFNRFMRILINLSALKTLKPPIQYVPTSDSDRSGRDATDVVPDLNRFDRRMVMARALDTFRTAAVNLQRDETRLEEASQTQKSHENPHQANLIDLTKVQDSDSERLRKGKAVVSDVHDAVANKSLEVMRESGEIMPGVGQEIGSSSGASRCRFEGVFKPAIPVVFGEKDKRPFEESSRESDSTIMPERNLVVEHTQTLVSGDEVRSEGESVENNQTVNTEVNVSRCVNKVSSPLKIVDRPEQGVVQQVCKVQPVNRFQVVKTILANTLGFSFTGMNSFLDIESYRTLVRRVSGSDGYSAVLEALCHSLHGLRAEVDVLDKVVKQEIPLIGHKHELFCKNIQELDRVKYKPDGFQYYNVELSNIYGLVNTRKLVYNNDPVVKESEGIVLLEPHEISFNLIRSLALIDLLVKVSVEEVNKAIDNVKFVNAVPGAGKTYQIKQRMLRWVDSEKDGSALLVLTSSRNSADTLKAFAQERRLGKMIQILTVDAFLFQARGRNVRLYKTLLIDECYMTHAGILRGIIAAVKPEECVLYGDRRQVPFINRIKLLNDNKSFLKPSFGNYSEMLITRRCPADICWWMSNVNNGKKGDRLYSGPVKLFTQSKPVLKSVTCKAFSKGDHSLFSQVDRVMTFTQNEKNELISEYMSRGIGTIQDAKTLIGTVAESQGETYKRVHLVAFKPTDDQVFSSMPHRLVALSRHTISLQYFCIPNKMNKGIGEDVQSIIKLEERVAANFVVQQCV</sequence>
<dbReference type="InterPro" id="IPR002588">
    <property type="entry name" value="Alphavirus-like_MT_dom"/>
</dbReference>
<feature type="region of interest" description="Disordered" evidence="6">
    <location>
        <begin position="156"/>
        <end position="186"/>
    </location>
</feature>
<feature type="region of interest" description="Disordered" evidence="6">
    <location>
        <begin position="220"/>
        <end position="243"/>
    </location>
</feature>
<dbReference type="PROSITE" id="PS51743">
    <property type="entry name" value="ALPHAVIRUS_MT"/>
    <property type="match status" value="1"/>
</dbReference>
<dbReference type="Gene3D" id="3.40.50.300">
    <property type="entry name" value="P-loop containing nucleotide triphosphate hydrolases"/>
    <property type="match status" value="2"/>
</dbReference>
<dbReference type="GO" id="GO:0032259">
    <property type="term" value="P:methylation"/>
    <property type="evidence" value="ECO:0007669"/>
    <property type="project" value="UniProtKB-KW"/>
</dbReference>
<organism evidence="10">
    <name type="scientific">Pineapple mealybug wilt-associated virus 1</name>
    <dbReference type="NCBI Taxonomy" id="180903"/>
    <lineage>
        <taxon>Viruses</taxon>
        <taxon>Riboviria</taxon>
        <taxon>Orthornavirae</taxon>
        <taxon>Kitrinoviricota</taxon>
        <taxon>Alsuviricetes</taxon>
        <taxon>Martellivirales</taxon>
        <taxon>Closteroviridae</taxon>
        <taxon>Ampelovirus</taxon>
        <taxon>Ampelovirus unananas</taxon>
    </lineage>
</organism>
<evidence type="ECO:0000256" key="4">
    <source>
        <dbReference type="ARBA" id="ARBA00022801"/>
    </source>
</evidence>
<feature type="compositionally biased region" description="Polar residues" evidence="6">
    <location>
        <begin position="80"/>
        <end position="94"/>
    </location>
</feature>
<name>A0A077ETJ2_9CLOS</name>
<feature type="compositionally biased region" description="Basic and acidic residues" evidence="6">
    <location>
        <begin position="220"/>
        <end position="233"/>
    </location>
</feature>
<keyword evidence="1 10" id="KW-0808">Transferase</keyword>
<dbReference type="InterPro" id="IPR027417">
    <property type="entry name" value="P-loop_NTPase"/>
</dbReference>
<evidence type="ECO:0000259" key="9">
    <source>
        <dbReference type="PROSITE" id="PS51743"/>
    </source>
</evidence>
<dbReference type="Pfam" id="PF01660">
    <property type="entry name" value="Vmethyltransf"/>
    <property type="match status" value="1"/>
</dbReference>
<dbReference type="InterPro" id="IPR027351">
    <property type="entry name" value="(+)RNA_virus_helicase_core_dom"/>
</dbReference>
<keyword evidence="7" id="KW-1133">Transmembrane helix</keyword>
<keyword evidence="4" id="KW-0378">Hydrolase</keyword>
<feature type="transmembrane region" description="Helical" evidence="7">
    <location>
        <begin position="1237"/>
        <end position="1257"/>
    </location>
</feature>
<dbReference type="GO" id="GO:0003723">
    <property type="term" value="F:RNA binding"/>
    <property type="evidence" value="ECO:0007669"/>
    <property type="project" value="InterPro"/>
</dbReference>
<keyword evidence="2" id="KW-0547">Nucleotide-binding</keyword>
<evidence type="ECO:0000256" key="6">
    <source>
        <dbReference type="SAM" id="MobiDB-lite"/>
    </source>
</evidence>
<protein>
    <submittedName>
        <fullName evidence="10">Methyltransferase/helicase protein</fullName>
    </submittedName>
</protein>
<evidence type="ECO:0000256" key="2">
    <source>
        <dbReference type="ARBA" id="ARBA00022741"/>
    </source>
</evidence>
<keyword evidence="7" id="KW-0812">Transmembrane</keyword>
<dbReference type="GO" id="GO:0016556">
    <property type="term" value="P:mRNA modification"/>
    <property type="evidence" value="ECO:0007669"/>
    <property type="project" value="InterPro"/>
</dbReference>
<feature type="transmembrane region" description="Helical" evidence="7">
    <location>
        <begin position="1278"/>
        <end position="1302"/>
    </location>
</feature>
<dbReference type="Pfam" id="PF01443">
    <property type="entry name" value="Viral_helicase1"/>
    <property type="match status" value="1"/>
</dbReference>
<keyword evidence="7" id="KW-0472">Membrane</keyword>
<dbReference type="GO" id="GO:0004386">
    <property type="term" value="F:helicase activity"/>
    <property type="evidence" value="ECO:0007669"/>
    <property type="project" value="UniProtKB-KW"/>
</dbReference>
<proteinExistence type="predicted"/>
<dbReference type="PROSITE" id="PS51657">
    <property type="entry name" value="PSRV_HELICASE"/>
    <property type="match status" value="1"/>
</dbReference>
<feature type="region of interest" description="Disordered" evidence="6">
    <location>
        <begin position="1"/>
        <end position="47"/>
    </location>
</feature>
<dbReference type="EMBL" id="KJ872494">
    <property type="protein sequence ID" value="AIL56407.1"/>
    <property type="molecule type" value="Genomic_RNA"/>
</dbReference>
<feature type="domain" description="Alphavirus-like MT" evidence="9">
    <location>
        <begin position="581"/>
        <end position="774"/>
    </location>
</feature>
<keyword evidence="10" id="KW-0347">Helicase</keyword>
<evidence type="ECO:0000256" key="7">
    <source>
        <dbReference type="SAM" id="Phobius"/>
    </source>
</evidence>
<dbReference type="GO" id="GO:0006396">
    <property type="term" value="P:RNA processing"/>
    <property type="evidence" value="ECO:0007669"/>
    <property type="project" value="InterPro"/>
</dbReference>
<feature type="compositionally biased region" description="Basic and acidic residues" evidence="6">
    <location>
        <begin position="157"/>
        <end position="166"/>
    </location>
</feature>
<feature type="region of interest" description="Disordered" evidence="6">
    <location>
        <begin position="66"/>
        <end position="96"/>
    </location>
</feature>
<reference evidence="10" key="1">
    <citation type="submission" date="2014-05" db="EMBL/GenBank/DDBJ databases">
        <title>Complete genomic sequence of a Pineapple mealybug wilt-associated virus-1 from Hainan Island, China.</title>
        <authorList>
            <person name="Yu N."/>
            <person name="Luo Z."/>
            <person name="Li X."/>
            <person name="Fan H."/>
            <person name="Liu Z."/>
            <person name="He F."/>
        </authorList>
    </citation>
    <scope>NUCLEOTIDE SEQUENCE</scope>
    <source>
        <strain evidence="10">Hainan</strain>
    </source>
</reference>
<accession>A0A077ETJ2</accession>
<keyword evidence="10" id="KW-0489">Methyltransferase</keyword>
<feature type="compositionally biased region" description="Low complexity" evidence="6">
    <location>
        <begin position="11"/>
        <end position="27"/>
    </location>
</feature>
<keyword evidence="5" id="KW-0067">ATP-binding</keyword>
<keyword evidence="3" id="KW-0688">Ribosomal frameshifting</keyword>
<evidence type="ECO:0000259" key="8">
    <source>
        <dbReference type="PROSITE" id="PS51657"/>
    </source>
</evidence>
<evidence type="ECO:0000256" key="1">
    <source>
        <dbReference type="ARBA" id="ARBA00022679"/>
    </source>
</evidence>
<evidence type="ECO:0000313" key="10">
    <source>
        <dbReference type="EMBL" id="AIL56407.1"/>
    </source>
</evidence>
<dbReference type="GO" id="GO:0005524">
    <property type="term" value="F:ATP binding"/>
    <property type="evidence" value="ECO:0007669"/>
    <property type="project" value="UniProtKB-KW"/>
</dbReference>
<dbReference type="GO" id="GO:0008174">
    <property type="term" value="F:mRNA methyltransferase activity"/>
    <property type="evidence" value="ECO:0007669"/>
    <property type="project" value="UniProtKB-UniRule"/>
</dbReference>
<evidence type="ECO:0000256" key="3">
    <source>
        <dbReference type="ARBA" id="ARBA00022758"/>
    </source>
</evidence>
<feature type="domain" description="(+)RNA virus helicase C-terminal" evidence="8">
    <location>
        <begin position="1732"/>
        <end position="2076"/>
    </location>
</feature>
<dbReference type="SUPFAM" id="SSF52540">
    <property type="entry name" value="P-loop containing nucleoside triphosphate hydrolases"/>
    <property type="match status" value="1"/>
</dbReference>
<dbReference type="GO" id="GO:0075523">
    <property type="term" value="P:viral translational frameshifting"/>
    <property type="evidence" value="ECO:0007669"/>
    <property type="project" value="UniProtKB-KW"/>
</dbReference>
<evidence type="ECO:0000256" key="5">
    <source>
        <dbReference type="ARBA" id="ARBA00022840"/>
    </source>
</evidence>
<dbReference type="GO" id="GO:0016787">
    <property type="term" value="F:hydrolase activity"/>
    <property type="evidence" value="ECO:0007669"/>
    <property type="project" value="UniProtKB-KW"/>
</dbReference>